<protein>
    <submittedName>
        <fullName evidence="1">Uncharacterized protein</fullName>
    </submittedName>
</protein>
<gene>
    <name evidence="1" type="ORF">LCGC14_2196400</name>
</gene>
<comment type="caution">
    <text evidence="1">The sequence shown here is derived from an EMBL/GenBank/DDBJ whole genome shotgun (WGS) entry which is preliminary data.</text>
</comment>
<sequence>MVLLKNNGQGIYITDDLASKIVNNTPGDLTLGTLGTDYIYLEEIILFKRSLNLGNQSDNMPGHTINKIGSGKTGHTTGEGDLGGFIINATGDETLAENTEKFSKKHNRTGAEAIYLIRQTSSDVFRNFANDAFTFKKYSPVIVLTMETTEKHESGADFFLVTVMCGEVWP</sequence>
<dbReference type="AlphaFoldDB" id="A0A0F9E567"/>
<name>A0A0F9E567_9ZZZZ</name>
<proteinExistence type="predicted"/>
<evidence type="ECO:0000313" key="1">
    <source>
        <dbReference type="EMBL" id="KKL61326.1"/>
    </source>
</evidence>
<accession>A0A0F9E567</accession>
<dbReference type="EMBL" id="LAZR01028853">
    <property type="protein sequence ID" value="KKL61326.1"/>
    <property type="molecule type" value="Genomic_DNA"/>
</dbReference>
<reference evidence="1" key="1">
    <citation type="journal article" date="2015" name="Nature">
        <title>Complex archaea that bridge the gap between prokaryotes and eukaryotes.</title>
        <authorList>
            <person name="Spang A."/>
            <person name="Saw J.H."/>
            <person name="Jorgensen S.L."/>
            <person name="Zaremba-Niedzwiedzka K."/>
            <person name="Martijn J."/>
            <person name="Lind A.E."/>
            <person name="van Eijk R."/>
            <person name="Schleper C."/>
            <person name="Guy L."/>
            <person name="Ettema T.J."/>
        </authorList>
    </citation>
    <scope>NUCLEOTIDE SEQUENCE</scope>
</reference>
<organism evidence="1">
    <name type="scientific">marine sediment metagenome</name>
    <dbReference type="NCBI Taxonomy" id="412755"/>
    <lineage>
        <taxon>unclassified sequences</taxon>
        <taxon>metagenomes</taxon>
        <taxon>ecological metagenomes</taxon>
    </lineage>
</organism>